<gene>
    <name evidence="1" type="ORF">JCM19274_2672</name>
</gene>
<accession>A0A090WSE4</accession>
<protein>
    <submittedName>
        <fullName evidence="1">Uncharacterized protein</fullName>
    </submittedName>
</protein>
<dbReference type="EMBL" id="BBNU01000008">
    <property type="protein sequence ID" value="GAL80000.1"/>
    <property type="molecule type" value="Genomic_DNA"/>
</dbReference>
<proteinExistence type="predicted"/>
<evidence type="ECO:0000313" key="1">
    <source>
        <dbReference type="EMBL" id="GAL80000.1"/>
    </source>
</evidence>
<name>A0A090WSE4_9FLAO</name>
<evidence type="ECO:0000313" key="2">
    <source>
        <dbReference type="Proteomes" id="UP000029643"/>
    </source>
</evidence>
<sequence length="268" mass="31487">MKDIVFECKPVEELLKDIYLFLVDVYKGGAIKGASYSFFNDFDKLTYGKQKGDVYEYAAGQFRNIFESICPKQYQILKEDSHGIVRLESVFQSLKNRQDMAVFDLEKERNLVIQFLTGNRTYFNRELFETNNTVVDIVNFEGHLKTLLALNNEYGFEKETYFSPKSGVDLLYVAFEGKMEIDVLRFIDVCINEIRDKHHSYLVALFFSLKSLHKLHVVEKVFREEIANHYKIRKLGVLKVSDSSNKEYVKRLEYYTKKWEVFSKSEGV</sequence>
<reference evidence="1 2" key="1">
    <citation type="journal article" date="2014" name="Genome Announc.">
        <title>Draft Genome Sequences of Marine Flavobacterium Algibacter lectus Strains SS8 and NR4.</title>
        <authorList>
            <person name="Takatani N."/>
            <person name="Nakanishi M."/>
            <person name="Meirelles P."/>
            <person name="Mino S."/>
            <person name="Suda W."/>
            <person name="Oshima K."/>
            <person name="Hattori M."/>
            <person name="Ohkuma M."/>
            <person name="Hosokawa M."/>
            <person name="Miyashita K."/>
            <person name="Thompson F.L."/>
            <person name="Niwa A."/>
            <person name="Sawabe T."/>
            <person name="Sawabe T."/>
        </authorList>
    </citation>
    <scope>NUCLEOTIDE SEQUENCE [LARGE SCALE GENOMIC DNA]</scope>
    <source>
        <strain evidence="2">JCM19274</strain>
    </source>
</reference>
<organism evidence="1 2">
    <name type="scientific">Algibacter lectus</name>
    <dbReference type="NCBI Taxonomy" id="221126"/>
    <lineage>
        <taxon>Bacteria</taxon>
        <taxon>Pseudomonadati</taxon>
        <taxon>Bacteroidota</taxon>
        <taxon>Flavobacteriia</taxon>
        <taxon>Flavobacteriales</taxon>
        <taxon>Flavobacteriaceae</taxon>
        <taxon>Algibacter</taxon>
    </lineage>
</organism>
<dbReference type="Proteomes" id="UP000029643">
    <property type="component" value="Unassembled WGS sequence"/>
</dbReference>
<comment type="caution">
    <text evidence="1">The sequence shown here is derived from an EMBL/GenBank/DDBJ whole genome shotgun (WGS) entry which is preliminary data.</text>
</comment>
<dbReference type="AlphaFoldDB" id="A0A090WSE4"/>